<dbReference type="Pfam" id="PF00176">
    <property type="entry name" value="SNF2-rel_dom"/>
    <property type="match status" value="1"/>
</dbReference>
<dbReference type="PANTHER" id="PTHR45623">
    <property type="entry name" value="CHROMODOMAIN-HELICASE-DNA-BINDING PROTEIN 3-RELATED-RELATED"/>
    <property type="match status" value="1"/>
</dbReference>
<feature type="compositionally biased region" description="Polar residues" evidence="17">
    <location>
        <begin position="1203"/>
        <end position="1212"/>
    </location>
</feature>
<evidence type="ECO:0000259" key="21">
    <source>
        <dbReference type="PROSITE" id="PS51192"/>
    </source>
</evidence>
<accession>A0AAV8WQ42</accession>
<feature type="compositionally biased region" description="Polar residues" evidence="17">
    <location>
        <begin position="206"/>
        <end position="219"/>
    </location>
</feature>
<feature type="signal peptide" evidence="18">
    <location>
        <begin position="1"/>
        <end position="20"/>
    </location>
</feature>
<dbReference type="GO" id="GO:0042393">
    <property type="term" value="F:histone binding"/>
    <property type="evidence" value="ECO:0007669"/>
    <property type="project" value="TreeGrafter"/>
</dbReference>
<feature type="compositionally biased region" description="Low complexity" evidence="17">
    <location>
        <begin position="1342"/>
        <end position="1370"/>
    </location>
</feature>
<dbReference type="Gene3D" id="2.40.50.40">
    <property type="match status" value="2"/>
</dbReference>
<dbReference type="Pfam" id="PF08074">
    <property type="entry name" value="CHDCT2"/>
    <property type="match status" value="1"/>
</dbReference>
<feature type="chain" id="PRO_5043619900" evidence="18">
    <location>
        <begin position="21"/>
        <end position="1782"/>
    </location>
</feature>
<reference evidence="23" key="1">
    <citation type="journal article" date="2023" name="Insect Mol. Biol.">
        <title>Genome sequencing provides insights into the evolution of gene families encoding plant cell wall-degrading enzymes in longhorned beetles.</title>
        <authorList>
            <person name="Shin N.R."/>
            <person name="Okamura Y."/>
            <person name="Kirsch R."/>
            <person name="Pauchet Y."/>
        </authorList>
    </citation>
    <scope>NUCLEOTIDE SEQUENCE</scope>
    <source>
        <strain evidence="23">RBIC_L_NR</strain>
    </source>
</reference>
<gene>
    <name evidence="23" type="ORF">NQ314_019223</name>
</gene>
<feature type="compositionally biased region" description="Basic and acidic residues" evidence="17">
    <location>
        <begin position="1481"/>
        <end position="1500"/>
    </location>
</feature>
<feature type="compositionally biased region" description="Basic and acidic residues" evidence="17">
    <location>
        <begin position="1508"/>
        <end position="1521"/>
    </location>
</feature>
<feature type="compositionally biased region" description="Acidic residues" evidence="17">
    <location>
        <begin position="1235"/>
        <end position="1246"/>
    </location>
</feature>
<dbReference type="Pfam" id="PF00628">
    <property type="entry name" value="PHD"/>
    <property type="match status" value="2"/>
</dbReference>
<dbReference type="PROSITE" id="PS00690">
    <property type="entry name" value="DEAH_ATP_HELICASE"/>
    <property type="match status" value="1"/>
</dbReference>
<dbReference type="InterPro" id="IPR049730">
    <property type="entry name" value="SNF2/RAD54-like_C"/>
</dbReference>
<dbReference type="GO" id="GO:0140658">
    <property type="term" value="F:ATP-dependent chromatin remodeler activity"/>
    <property type="evidence" value="ECO:0007669"/>
    <property type="project" value="TreeGrafter"/>
</dbReference>
<evidence type="ECO:0000256" key="16">
    <source>
        <dbReference type="PROSITE-ProRule" id="PRU00146"/>
    </source>
</evidence>
<dbReference type="Gene3D" id="3.40.50.300">
    <property type="entry name" value="P-loop containing nucleotide triphosphate hydrolases"/>
    <property type="match status" value="1"/>
</dbReference>
<dbReference type="PANTHER" id="PTHR45623:SF17">
    <property type="entry name" value="CHROMODOMAIN-HELICASE-DNA-BINDING PROTEIN 3-RELATED"/>
    <property type="match status" value="1"/>
</dbReference>
<evidence type="ECO:0000256" key="11">
    <source>
        <dbReference type="ARBA" id="ARBA00023015"/>
    </source>
</evidence>
<evidence type="ECO:0000256" key="17">
    <source>
        <dbReference type="SAM" id="MobiDB-lite"/>
    </source>
</evidence>
<dbReference type="CDD" id="cd18667">
    <property type="entry name" value="CD1_tandem_CHD3-4_like"/>
    <property type="match status" value="1"/>
</dbReference>
<dbReference type="PROSITE" id="PS51194">
    <property type="entry name" value="HELICASE_CTER"/>
    <property type="match status" value="1"/>
</dbReference>
<evidence type="ECO:0000313" key="23">
    <source>
        <dbReference type="EMBL" id="KAJ8928272.1"/>
    </source>
</evidence>
<dbReference type="PROSITE" id="PS50016">
    <property type="entry name" value="ZF_PHD_2"/>
    <property type="match status" value="2"/>
</dbReference>
<keyword evidence="13" id="KW-0804">Transcription</keyword>
<evidence type="ECO:0000313" key="24">
    <source>
        <dbReference type="Proteomes" id="UP001162156"/>
    </source>
</evidence>
<feature type="domain" description="Chromo" evidence="19">
    <location>
        <begin position="481"/>
        <end position="530"/>
    </location>
</feature>
<evidence type="ECO:0000256" key="6">
    <source>
        <dbReference type="ARBA" id="ARBA00022741"/>
    </source>
</evidence>
<dbReference type="InterPro" id="IPR009463">
    <property type="entry name" value="DUF1087"/>
</dbReference>
<feature type="region of interest" description="Disordered" evidence="17">
    <location>
        <begin position="81"/>
        <end position="251"/>
    </location>
</feature>
<dbReference type="FunFam" id="1.10.10.60:FF:000037">
    <property type="entry name" value="chromodomain-helicase-DNA-binding protein 3 isoform X1"/>
    <property type="match status" value="1"/>
</dbReference>
<comment type="subcellular location">
    <subcellularLocation>
        <location evidence="1">Nucleus</location>
    </subcellularLocation>
</comment>
<dbReference type="SUPFAM" id="SSF54160">
    <property type="entry name" value="Chromo domain-like"/>
    <property type="match status" value="2"/>
</dbReference>
<dbReference type="GO" id="GO:0005524">
    <property type="term" value="F:ATP binding"/>
    <property type="evidence" value="ECO:0007669"/>
    <property type="project" value="UniProtKB-KW"/>
</dbReference>
<dbReference type="FunFam" id="3.30.40.10:FF:000001">
    <property type="entry name" value="chromodomain-helicase-DNA-binding protein 3 isoform X1"/>
    <property type="match status" value="1"/>
</dbReference>
<dbReference type="InterPro" id="IPR000953">
    <property type="entry name" value="Chromo/chromo_shadow_dom"/>
</dbReference>
<evidence type="ECO:0000256" key="13">
    <source>
        <dbReference type="ARBA" id="ARBA00023163"/>
    </source>
</evidence>
<feature type="region of interest" description="Disordered" evidence="17">
    <location>
        <begin position="1481"/>
        <end position="1521"/>
    </location>
</feature>
<dbReference type="Pfam" id="PF06465">
    <property type="entry name" value="DUF1087"/>
    <property type="match status" value="1"/>
</dbReference>
<evidence type="ECO:0000256" key="9">
    <source>
        <dbReference type="ARBA" id="ARBA00022833"/>
    </source>
</evidence>
<keyword evidence="3" id="KW-0597">Phosphoprotein</keyword>
<keyword evidence="18" id="KW-0732">Signal</keyword>
<dbReference type="Pfam" id="PF08073">
    <property type="entry name" value="CHDNT"/>
    <property type="match status" value="1"/>
</dbReference>
<feature type="domain" description="Helicase ATP-binding" evidence="21">
    <location>
        <begin position="611"/>
        <end position="793"/>
    </location>
</feature>
<dbReference type="InterPro" id="IPR027417">
    <property type="entry name" value="P-loop_NTPase"/>
</dbReference>
<feature type="domain" description="PHD-type" evidence="20">
    <location>
        <begin position="259"/>
        <end position="306"/>
    </location>
</feature>
<dbReference type="FunFam" id="3.40.50.300:FF:000015">
    <property type="entry name" value="chromodomain-helicase-DNA-binding protein 9 isoform X1"/>
    <property type="match status" value="1"/>
</dbReference>
<dbReference type="SMART" id="SM01146">
    <property type="entry name" value="DUF1086"/>
    <property type="match status" value="1"/>
</dbReference>
<dbReference type="InterPro" id="IPR012957">
    <property type="entry name" value="CHD_C2"/>
</dbReference>
<dbReference type="Pfam" id="PF00271">
    <property type="entry name" value="Helicase_C"/>
    <property type="match status" value="1"/>
</dbReference>
<dbReference type="Pfam" id="PF06461">
    <property type="entry name" value="CHDII_SANT-like"/>
    <property type="match status" value="1"/>
</dbReference>
<comment type="similarity">
    <text evidence="2">Belongs to the SNF2/RAD54 helicase family.</text>
</comment>
<keyword evidence="9" id="KW-0862">Zinc</keyword>
<dbReference type="InterPro" id="IPR000330">
    <property type="entry name" value="SNF2_N"/>
</dbReference>
<keyword evidence="24" id="KW-1185">Reference proteome</keyword>
<dbReference type="SMART" id="SM00249">
    <property type="entry name" value="PHD"/>
    <property type="match status" value="2"/>
</dbReference>
<keyword evidence="4" id="KW-0479">Metal-binding</keyword>
<keyword evidence="10" id="KW-0067">ATP-binding</keyword>
<dbReference type="Proteomes" id="UP001162156">
    <property type="component" value="Unassembled WGS sequence"/>
</dbReference>
<feature type="region of interest" description="Disordered" evidence="17">
    <location>
        <begin position="537"/>
        <end position="578"/>
    </location>
</feature>
<dbReference type="GO" id="GO:0005634">
    <property type="term" value="C:nucleus"/>
    <property type="evidence" value="ECO:0007669"/>
    <property type="project" value="UniProtKB-SubCell"/>
</dbReference>
<dbReference type="GO" id="GO:0000791">
    <property type="term" value="C:euchromatin"/>
    <property type="evidence" value="ECO:0007669"/>
    <property type="project" value="UniProtKB-ARBA"/>
</dbReference>
<keyword evidence="7 16" id="KW-0863">Zinc-finger</keyword>
<dbReference type="SMART" id="SM01147">
    <property type="entry name" value="DUF1087"/>
    <property type="match status" value="1"/>
</dbReference>
<evidence type="ECO:0000256" key="18">
    <source>
        <dbReference type="SAM" id="SignalP"/>
    </source>
</evidence>
<evidence type="ECO:0000256" key="3">
    <source>
        <dbReference type="ARBA" id="ARBA00022553"/>
    </source>
</evidence>
<dbReference type="FunFam" id="3.40.50.10810:FF:000001">
    <property type="entry name" value="chromodomain-helicase-DNA-binding protein 3 isoform X1"/>
    <property type="match status" value="1"/>
</dbReference>
<dbReference type="Gene3D" id="3.40.50.10810">
    <property type="entry name" value="Tandem AAA-ATPase domain"/>
    <property type="match status" value="1"/>
</dbReference>
<feature type="compositionally biased region" description="Basic residues" evidence="17">
    <location>
        <begin position="545"/>
        <end position="555"/>
    </location>
</feature>
<evidence type="ECO:0000256" key="5">
    <source>
        <dbReference type="ARBA" id="ARBA00022737"/>
    </source>
</evidence>
<dbReference type="SUPFAM" id="SSF57903">
    <property type="entry name" value="FYVE/PHD zinc finger"/>
    <property type="match status" value="1"/>
</dbReference>
<keyword evidence="12" id="KW-0238">DNA-binding</keyword>
<dbReference type="InterPro" id="IPR001965">
    <property type="entry name" value="Znf_PHD"/>
</dbReference>
<keyword evidence="5" id="KW-0677">Repeat</keyword>
<feature type="compositionally biased region" description="Acidic residues" evidence="17">
    <location>
        <begin position="122"/>
        <end position="138"/>
    </location>
</feature>
<dbReference type="InterPro" id="IPR009462">
    <property type="entry name" value="CHD_II_SANT-like"/>
</dbReference>
<dbReference type="InterPro" id="IPR016197">
    <property type="entry name" value="Chromo-like_dom_sf"/>
</dbReference>
<dbReference type="InterPro" id="IPR002464">
    <property type="entry name" value="DNA/RNA_helicase_DEAH_CS"/>
</dbReference>
<dbReference type="EMBL" id="JANEYF010005422">
    <property type="protein sequence ID" value="KAJ8928272.1"/>
    <property type="molecule type" value="Genomic_DNA"/>
</dbReference>
<evidence type="ECO:0000259" key="19">
    <source>
        <dbReference type="PROSITE" id="PS50013"/>
    </source>
</evidence>
<dbReference type="GO" id="GO:0016887">
    <property type="term" value="F:ATP hydrolysis activity"/>
    <property type="evidence" value="ECO:0007669"/>
    <property type="project" value="TreeGrafter"/>
</dbReference>
<evidence type="ECO:0000259" key="20">
    <source>
        <dbReference type="PROSITE" id="PS50016"/>
    </source>
</evidence>
<dbReference type="InterPro" id="IPR001650">
    <property type="entry name" value="Helicase_C-like"/>
</dbReference>
<keyword evidence="11" id="KW-0805">Transcription regulation</keyword>
<protein>
    <submittedName>
        <fullName evidence="23">Uncharacterized protein</fullName>
    </submittedName>
</protein>
<evidence type="ECO:0000256" key="1">
    <source>
        <dbReference type="ARBA" id="ARBA00004123"/>
    </source>
</evidence>
<feature type="non-terminal residue" evidence="23">
    <location>
        <position position="1"/>
    </location>
</feature>
<comment type="catalytic activity">
    <reaction evidence="15">
        <text>ATP + H2O = ADP + phosphate + H(+)</text>
        <dbReference type="Rhea" id="RHEA:13065"/>
        <dbReference type="ChEBI" id="CHEBI:15377"/>
        <dbReference type="ChEBI" id="CHEBI:15378"/>
        <dbReference type="ChEBI" id="CHEBI:30616"/>
        <dbReference type="ChEBI" id="CHEBI:43474"/>
        <dbReference type="ChEBI" id="CHEBI:456216"/>
    </reaction>
</comment>
<proteinExistence type="inferred from homology"/>
<feature type="compositionally biased region" description="Low complexity" evidence="17">
    <location>
        <begin position="85"/>
        <end position="98"/>
    </location>
</feature>
<sequence>LHNFIFTLLLGMPTIEEVCSTFGLTDVDLDYSESDFQNLTSYKLFQQHVRPLLTKENPKVPMSKLMMLVAAKWREFSNINPNLQTESAEPSAPSTTTSDEGGYSKPSRSRASKEAAQKIVEADSEPFDDDDEDDDDEDSKNKKKRSSRAKKASKKASKVPTLKIKLGKRKRGSSDEDGEVSVGGSDRDSDAEFEQMLQEAEDPKSNKSATGEASTQPPESTAEETPQPRRKAKTKIGNKSKKKKKVKSGKAEDENYEHQDYCEVCQQGGEIILCDTCPRAYHLVCLEPELEETPEGKWSCPHCENEGPAEQDDDEHQEFCRVCKDGGELLCCDSCTSAYHTHCLNPPLTDIPDGDWKCPRCGCPPLVGKVAKILTWKWVEHTAKEKEGEDKKSRHREFFVKWHELSYWHCSWITELQLDVYHPLMFRSYSRKYDMEEPPKLEEPMDEADSRCSRLLKMGGNNNDEELEEKYYKYGVKPEWLIVHRIINHRTMRDGRTLYLVKWRELTYDQATWEEESDDIPGLKQAIEYYMDLRSACMSGGGSSKSKKGKGKKIRRDLIDDDDRTTPRRYTPPPDKPCTDLKKKFDKQPVYLDECGMQLHEYQLEGLNWLRYSWANGTDTILADEMGLGKTIQTIVFLYSLYKEGHCKGPFLISVPLSTIINWEREFETWAPDFYCITYVGDKDCRAVIRENEISFEEGAVRGGRASRIRASSIKFNVLLTSYELISIDAACLGSIDWAVLVVDEAHRLKSNQSKFFKILNSYNIAYKLLLTGTPLQNNLEELFHLLNFLNGQKFNDLTTFQAEFADISKEDQVKKLHELLGPHMLRRLKADVLKNMPSKSEFIVRVELSPMQKKYYKYILTRNFEALNPKGGGQQVSLLNIMMDLKKCCNHPYLFPAASEEAPLGPHGNWDTQQLIRASGKLVLLAKMLRKLREQGHRVLIFSQMTKMLDILEDFLEGEGYKYERIDGAITGGLRQEAIDRFNAPGAQQFVFLLSTRAGGLGINLATADTVIIYDSDWNPHNDIQAFSRAHRIGQANKVMIYRFVTRNSVEERVTQVAKRKMMLTHLVVRPGMGGKGANFTKQELDDILRFGTEELFKENEGKEDEAIHYDDRAVGELLDRTKEGIEQKESWANEYLSSFKVASYVTKEGEAEEEVDTEIIKQEAENTDPAYWIKLLRHHYEQQQEDIARTLGKGKRVRKQVNYNDGGMTTDTREDSTWQENLSDYHSDFSAGSDEDKEDDDFDEKNDGDFSRRSRRRMERKEERDRPLPPLLARVGGNIEVLGFNARQRKAFLNAIMRYGMPPQDAFNSQWLKVQEFEHINGEYSMPEVIKKSIMDQNKPSSTPTTEGETPKSTTTSTSATPATSAAPSPAPTPVESLEKEKEPAGEESKEKDTKLEKEEAPDIEKEKPVIDDVKDDSPAKTETTEASESDVKSEVKSEVDSVSVTSDEKKEEKEDEVREEMDIKDEVKKEDEVKDLVKREEEGEKKEEKPKTEKKEDEDAVVVDQDDKDKKEKKEGEPEAKKRFMFNIADGGFTELHTLWLNEEKAATPGRDYEIWHRRHDYWLLAGIVTHGYGRWQDIQADARFAIINEPFKMDVGKGNFLEIKNKFLARRFKLLEQALVIEEQLRRAAYLNLTQDPNHPAMSLNARFAEVECLAESHQHLSKESLAGNKPANAVLHKVLNQLEELLSDMKSDVSRLPATLARIPPVAQRLQMSERSILSRLAATSSSNSQSTAQVMSQFPPGFNAGNLPGFAAAAANFANFRPQYSVPGQPPTGFPS</sequence>
<dbReference type="GO" id="GO:0008270">
    <property type="term" value="F:zinc ion binding"/>
    <property type="evidence" value="ECO:0007669"/>
    <property type="project" value="UniProtKB-KW"/>
</dbReference>
<evidence type="ECO:0000256" key="10">
    <source>
        <dbReference type="ARBA" id="ARBA00022840"/>
    </source>
</evidence>
<dbReference type="PROSITE" id="PS51192">
    <property type="entry name" value="HELICASE_ATP_BIND_1"/>
    <property type="match status" value="1"/>
</dbReference>
<feature type="region of interest" description="Disordered" evidence="17">
    <location>
        <begin position="1193"/>
        <end position="1273"/>
    </location>
</feature>
<comment type="caution">
    <text evidence="23">The sequence shown here is derived from an EMBL/GenBank/DDBJ whole genome shotgun (WGS) entry which is preliminary data.</text>
</comment>
<keyword evidence="8" id="KW-0378">Hydrolase</keyword>
<dbReference type="SMART" id="SM00487">
    <property type="entry name" value="DEXDc"/>
    <property type="match status" value="1"/>
</dbReference>
<organism evidence="23 24">
    <name type="scientific">Rhamnusium bicolor</name>
    <dbReference type="NCBI Taxonomy" id="1586634"/>
    <lineage>
        <taxon>Eukaryota</taxon>
        <taxon>Metazoa</taxon>
        <taxon>Ecdysozoa</taxon>
        <taxon>Arthropoda</taxon>
        <taxon>Hexapoda</taxon>
        <taxon>Insecta</taxon>
        <taxon>Pterygota</taxon>
        <taxon>Neoptera</taxon>
        <taxon>Endopterygota</taxon>
        <taxon>Coleoptera</taxon>
        <taxon>Polyphaga</taxon>
        <taxon>Cucujiformia</taxon>
        <taxon>Chrysomeloidea</taxon>
        <taxon>Cerambycidae</taxon>
        <taxon>Lepturinae</taxon>
        <taxon>Rhagiini</taxon>
        <taxon>Rhamnusium</taxon>
    </lineage>
</organism>
<evidence type="ECO:0000256" key="7">
    <source>
        <dbReference type="ARBA" id="ARBA00022771"/>
    </source>
</evidence>
<dbReference type="InterPro" id="IPR011011">
    <property type="entry name" value="Znf_FYVE_PHD"/>
</dbReference>
<dbReference type="CDD" id="cd18662">
    <property type="entry name" value="CD2_tandem_CHD3-4_like"/>
    <property type="match status" value="1"/>
</dbReference>
<dbReference type="Gene3D" id="3.30.40.10">
    <property type="entry name" value="Zinc/RING finger domain, C3HC4 (zinc finger)"/>
    <property type="match status" value="2"/>
</dbReference>
<feature type="domain" description="Chromo" evidence="19">
    <location>
        <begin position="368"/>
        <end position="441"/>
    </location>
</feature>
<dbReference type="CDD" id="cd15531">
    <property type="entry name" value="PHD1_CHD_II"/>
    <property type="match status" value="1"/>
</dbReference>
<dbReference type="SMART" id="SM00490">
    <property type="entry name" value="HELICc"/>
    <property type="match status" value="1"/>
</dbReference>
<evidence type="ECO:0000256" key="2">
    <source>
        <dbReference type="ARBA" id="ARBA00007025"/>
    </source>
</evidence>
<feature type="compositionally biased region" description="Basic and acidic residues" evidence="17">
    <location>
        <begin position="1379"/>
        <end position="1442"/>
    </location>
</feature>
<dbReference type="InterPro" id="IPR012958">
    <property type="entry name" value="CHD_N"/>
</dbReference>
<dbReference type="Pfam" id="PF00385">
    <property type="entry name" value="Chromo"/>
    <property type="match status" value="1"/>
</dbReference>
<feature type="compositionally biased region" description="Basic and acidic residues" evidence="17">
    <location>
        <begin position="1449"/>
        <end position="1467"/>
    </location>
</feature>
<dbReference type="CDD" id="cd18793">
    <property type="entry name" value="SF2_C_SNF"/>
    <property type="match status" value="1"/>
</dbReference>
<name>A0AAV8WQ42_9CUCU</name>
<dbReference type="PROSITE" id="PS50013">
    <property type="entry name" value="CHROMO_2"/>
    <property type="match status" value="2"/>
</dbReference>
<dbReference type="GO" id="GO:0034728">
    <property type="term" value="P:nucleosome organization"/>
    <property type="evidence" value="ECO:0007669"/>
    <property type="project" value="UniProtKB-ARBA"/>
</dbReference>
<evidence type="ECO:0000256" key="15">
    <source>
        <dbReference type="ARBA" id="ARBA00049360"/>
    </source>
</evidence>
<dbReference type="InterPro" id="IPR014001">
    <property type="entry name" value="Helicase_ATP-bd"/>
</dbReference>
<evidence type="ECO:0000256" key="8">
    <source>
        <dbReference type="ARBA" id="ARBA00022801"/>
    </source>
</evidence>
<dbReference type="InterPro" id="IPR013083">
    <property type="entry name" value="Znf_RING/FYVE/PHD"/>
</dbReference>
<evidence type="ECO:0000256" key="14">
    <source>
        <dbReference type="ARBA" id="ARBA00023242"/>
    </source>
</evidence>
<feature type="region of interest" description="Disordered" evidence="17">
    <location>
        <begin position="1338"/>
        <end position="1467"/>
    </location>
</feature>
<dbReference type="Gene3D" id="1.10.10.60">
    <property type="entry name" value="Homeodomain-like"/>
    <property type="match status" value="1"/>
</dbReference>
<dbReference type="CDD" id="cd17994">
    <property type="entry name" value="DEXHc_CHD3_4_5"/>
    <property type="match status" value="1"/>
</dbReference>
<evidence type="ECO:0000256" key="4">
    <source>
        <dbReference type="ARBA" id="ARBA00022723"/>
    </source>
</evidence>
<feature type="domain" description="PHD-type" evidence="20">
    <location>
        <begin position="317"/>
        <end position="364"/>
    </location>
</feature>
<dbReference type="InterPro" id="IPR019787">
    <property type="entry name" value="Znf_PHD-finger"/>
</dbReference>
<dbReference type="SMART" id="SM00298">
    <property type="entry name" value="CHROMO"/>
    <property type="match status" value="2"/>
</dbReference>
<dbReference type="InterPro" id="IPR023780">
    <property type="entry name" value="Chromo_domain"/>
</dbReference>
<dbReference type="CDD" id="cd00084">
    <property type="entry name" value="HMG-box_SF"/>
    <property type="match status" value="1"/>
</dbReference>
<keyword evidence="14" id="KW-0539">Nucleus</keyword>
<evidence type="ECO:0000256" key="12">
    <source>
        <dbReference type="ARBA" id="ARBA00023125"/>
    </source>
</evidence>
<feature type="domain" description="Helicase C-terminal" evidence="22">
    <location>
        <begin position="925"/>
        <end position="1087"/>
    </location>
</feature>
<dbReference type="GO" id="GO:0003677">
    <property type="term" value="F:DNA binding"/>
    <property type="evidence" value="ECO:0007669"/>
    <property type="project" value="UniProtKB-KW"/>
</dbReference>
<feature type="compositionally biased region" description="Basic residues" evidence="17">
    <location>
        <begin position="141"/>
        <end position="157"/>
    </location>
</feature>
<keyword evidence="6" id="KW-0547">Nucleotide-binding</keyword>
<evidence type="ECO:0000259" key="22">
    <source>
        <dbReference type="PROSITE" id="PS51194"/>
    </source>
</evidence>
<dbReference type="SUPFAM" id="SSF52540">
    <property type="entry name" value="P-loop containing nucleoside triphosphate hydrolases"/>
    <property type="match status" value="2"/>
</dbReference>
<feature type="compositionally biased region" description="Basic residues" evidence="17">
    <location>
        <begin position="228"/>
        <end position="248"/>
    </location>
</feature>
<dbReference type="GO" id="GO:0003682">
    <property type="term" value="F:chromatin binding"/>
    <property type="evidence" value="ECO:0007669"/>
    <property type="project" value="TreeGrafter"/>
</dbReference>
<dbReference type="InterPro" id="IPR038718">
    <property type="entry name" value="SNF2-like_sf"/>
</dbReference>
<dbReference type="CDD" id="cd15532">
    <property type="entry name" value="PHD2_CHD_II"/>
    <property type="match status" value="1"/>
</dbReference>